<comment type="cofactor">
    <cofactor evidence="4">
        <name>FAD</name>
        <dbReference type="ChEBI" id="CHEBI:57692"/>
    </cofactor>
    <text evidence="4">Binds 1 FAD per subunit.</text>
</comment>
<keyword evidence="9" id="KW-1185">Reference proteome</keyword>
<protein>
    <submittedName>
        <fullName evidence="8">Dihydrolipoyl dehydrogenase</fullName>
    </submittedName>
</protein>
<feature type="binding site" evidence="4">
    <location>
        <position position="270"/>
    </location>
    <ligand>
        <name>NAD(+)</name>
        <dbReference type="ChEBI" id="CHEBI:57540"/>
    </ligand>
</feature>
<evidence type="ECO:0000313" key="9">
    <source>
        <dbReference type="Proteomes" id="UP000070188"/>
    </source>
</evidence>
<dbReference type="InterPro" id="IPR023753">
    <property type="entry name" value="FAD/NAD-binding_dom"/>
</dbReference>
<comment type="caution">
    <text evidence="8">The sequence shown here is derived from an EMBL/GenBank/DDBJ whole genome shotgun (WGS) entry which is preliminary data.</text>
</comment>
<dbReference type="AlphaFoldDB" id="A0A132MLF2"/>
<dbReference type="Pfam" id="PF02852">
    <property type="entry name" value="Pyr_redox_dim"/>
    <property type="match status" value="1"/>
</dbReference>
<dbReference type="GO" id="GO:0050660">
    <property type="term" value="F:flavin adenine dinucleotide binding"/>
    <property type="evidence" value="ECO:0007669"/>
    <property type="project" value="TreeGrafter"/>
</dbReference>
<accession>A0A132MLF2</accession>
<keyword evidence="4" id="KW-0520">NAD</keyword>
<proteinExistence type="inferred from homology"/>
<dbReference type="SUPFAM" id="SSF51905">
    <property type="entry name" value="FAD/NAD(P)-binding domain"/>
    <property type="match status" value="1"/>
</dbReference>
<name>A0A132MLF2_9ACTN</name>
<dbReference type="SUPFAM" id="SSF55424">
    <property type="entry name" value="FAD/NAD-linked reductases, dimerisation (C-terminal) domain"/>
    <property type="match status" value="1"/>
</dbReference>
<evidence type="ECO:0000256" key="1">
    <source>
        <dbReference type="ARBA" id="ARBA00007532"/>
    </source>
</evidence>
<keyword evidence="3 4" id="KW-0274">FAD</keyword>
<evidence type="ECO:0000256" key="2">
    <source>
        <dbReference type="ARBA" id="ARBA00022630"/>
    </source>
</evidence>
<feature type="disulfide bond" description="Redox-active" evidence="5">
    <location>
        <begin position="112"/>
        <end position="117"/>
    </location>
</feature>
<evidence type="ECO:0000256" key="5">
    <source>
        <dbReference type="PIRSR" id="PIRSR000350-4"/>
    </source>
</evidence>
<dbReference type="InterPro" id="IPR016156">
    <property type="entry name" value="FAD/NAD-linked_Rdtase_dimer_sf"/>
</dbReference>
<feature type="binding site" evidence="4">
    <location>
        <begin position="247"/>
        <end position="254"/>
    </location>
    <ligand>
        <name>NAD(+)</name>
        <dbReference type="ChEBI" id="CHEBI:57540"/>
    </ligand>
</feature>
<feature type="domain" description="FAD/NAD(P)-binding" evidence="7">
    <location>
        <begin position="76"/>
        <end position="387"/>
    </location>
</feature>
<comment type="similarity">
    <text evidence="1">Belongs to the class-I pyridine nucleotide-disulfide oxidoreductase family.</text>
</comment>
<evidence type="ECO:0000256" key="3">
    <source>
        <dbReference type="ARBA" id="ARBA00022827"/>
    </source>
</evidence>
<dbReference type="PRINTS" id="PR00368">
    <property type="entry name" value="FADPNR"/>
</dbReference>
<dbReference type="PRINTS" id="PR00411">
    <property type="entry name" value="PNDRDTASEI"/>
</dbReference>
<dbReference type="Pfam" id="PF07992">
    <property type="entry name" value="Pyr_redox_2"/>
    <property type="match status" value="1"/>
</dbReference>
<evidence type="ECO:0000259" key="7">
    <source>
        <dbReference type="Pfam" id="PF07992"/>
    </source>
</evidence>
<evidence type="ECO:0000259" key="6">
    <source>
        <dbReference type="Pfam" id="PF02852"/>
    </source>
</evidence>
<feature type="binding site" evidence="4">
    <location>
        <position position="372"/>
    </location>
    <ligand>
        <name>FAD</name>
        <dbReference type="ChEBI" id="CHEBI:57692"/>
    </ligand>
</feature>
<dbReference type="RefSeq" id="WP_330997453.1">
    <property type="nucleotide sequence ID" value="NZ_JYIJ01000019.1"/>
</dbReference>
<dbReference type="STRING" id="1469144.LI90_240"/>
<dbReference type="GO" id="GO:0003955">
    <property type="term" value="F:NAD(P)H dehydrogenase (quinone) activity"/>
    <property type="evidence" value="ECO:0007669"/>
    <property type="project" value="TreeGrafter"/>
</dbReference>
<dbReference type="EMBL" id="LAXD01000001">
    <property type="protein sequence ID" value="KWW98613.1"/>
    <property type="molecule type" value="Genomic_DNA"/>
</dbReference>
<dbReference type="PANTHER" id="PTHR43014:SF2">
    <property type="entry name" value="MERCURIC REDUCTASE"/>
    <property type="match status" value="1"/>
</dbReference>
<organism evidence="8 9">
    <name type="scientific">Carbonactinospora thermoautotrophica</name>
    <dbReference type="NCBI Taxonomy" id="1469144"/>
    <lineage>
        <taxon>Bacteria</taxon>
        <taxon>Bacillati</taxon>
        <taxon>Actinomycetota</taxon>
        <taxon>Actinomycetes</taxon>
        <taxon>Kitasatosporales</taxon>
        <taxon>Carbonactinosporaceae</taxon>
        <taxon>Carbonactinospora</taxon>
    </lineage>
</organism>
<gene>
    <name evidence="8" type="ORF">LI90_240</name>
</gene>
<evidence type="ECO:0000256" key="4">
    <source>
        <dbReference type="PIRSR" id="PIRSR000350-3"/>
    </source>
</evidence>
<feature type="binding site" evidence="4">
    <location>
        <position position="185"/>
    </location>
    <ligand>
        <name>FAD</name>
        <dbReference type="ChEBI" id="CHEBI:57692"/>
    </ligand>
</feature>
<dbReference type="Proteomes" id="UP000070188">
    <property type="component" value="Unassembled WGS sequence"/>
</dbReference>
<keyword evidence="2" id="KW-0285">Flavoprotein</keyword>
<dbReference type="InterPro" id="IPR036188">
    <property type="entry name" value="FAD/NAD-bd_sf"/>
</dbReference>
<dbReference type="PIRSF" id="PIRSF000350">
    <property type="entry name" value="Mercury_reductase_MerA"/>
    <property type="match status" value="1"/>
</dbReference>
<dbReference type="PANTHER" id="PTHR43014">
    <property type="entry name" value="MERCURIC REDUCTASE"/>
    <property type="match status" value="1"/>
</dbReference>
<dbReference type="Gene3D" id="3.30.390.30">
    <property type="match status" value="1"/>
</dbReference>
<dbReference type="PATRIC" id="fig|1469144.10.peg.317"/>
<dbReference type="InterPro" id="IPR004099">
    <property type="entry name" value="Pyr_nucl-diS_OxRdtase_dimer"/>
</dbReference>
<dbReference type="InterPro" id="IPR001100">
    <property type="entry name" value="Pyr_nuc-diS_OxRdtase"/>
</dbReference>
<dbReference type="Gene3D" id="3.50.50.60">
    <property type="entry name" value="FAD/NAD(P)-binding domain"/>
    <property type="match status" value="2"/>
</dbReference>
<evidence type="ECO:0000313" key="8">
    <source>
        <dbReference type="EMBL" id="KWW98613.1"/>
    </source>
</evidence>
<keyword evidence="4" id="KW-0547">Nucleotide-binding</keyword>
<sequence>MAREIVGNAGEVDDATWQRALDARWTDTELAELFAPRGGEPVHQQPYARTNLDIPAARGLGSGLTGGSVAMAEPTDVVVIGMGPGGEALAGQLAEAGLSVVGIEEKLLGGECPYWGCVPTKMMIRAGDLLAEARRVPGMAGGSSVHPNWSPVARRIREEATDDWNDQVAVDRFVGKGGRFVRGHGRLVGPGRVAVDGEEFQARRGIVIAAGTEPAVPPIPGLADLPYWTNREAVETTEAPESLCVIGGGAVGLELAQVFARFGTQVTVMEVADRLLPMEEPEASEVVTRVLAEEGLTMRIGARVERVDHDDAGFAVDLGHELVRAQRLLVATGRRADLHRLGVETVGLDPNARFIHTDEHLRAAPGVWAIGDITGKGEFTHVATYQAPIAARDILGRPGPGAEYHALPRVTFTDPEVGAVGLTEAQARERGIRVRVGLTQVPSSARGWIHKAGNHGVIKLVEDADAGVLVGATSVGPWGGEVLSALVVAVHARVPTDRLRHMMYAYPTFHRAIEDALHHLG</sequence>
<feature type="binding site" evidence="4">
    <location>
        <position position="121"/>
    </location>
    <ligand>
        <name>FAD</name>
        <dbReference type="ChEBI" id="CHEBI:57692"/>
    </ligand>
</feature>
<reference evidence="9" key="1">
    <citation type="submission" date="2015-04" db="EMBL/GenBank/DDBJ databases">
        <title>Physiological reanalysis, assessment of diazotrophy, and genome sequences of multiple isolates of Streptomyces thermoautotrophicus.</title>
        <authorList>
            <person name="MacKellar D.C."/>
            <person name="Lieber L."/>
            <person name="Norman J."/>
            <person name="Bolger A."/>
            <person name="Tobin C."/>
            <person name="Murray J.W."/>
            <person name="Chang R."/>
            <person name="Ford T."/>
            <person name="Nguyen P.Q."/>
            <person name="Woodward J."/>
            <person name="Permingeat H."/>
            <person name="Joshi N.S."/>
            <person name="Silver P.A."/>
            <person name="Usadel B."/>
            <person name="Rutherford A.W."/>
            <person name="Friesen M."/>
            <person name="Prell J."/>
        </authorList>
    </citation>
    <scope>NUCLEOTIDE SEQUENCE [LARGE SCALE GENOMIC DNA]</scope>
    <source>
        <strain evidence="9">H1</strain>
    </source>
</reference>
<feature type="domain" description="Pyridine nucleotide-disulphide oxidoreductase dimerisation" evidence="6">
    <location>
        <begin position="408"/>
        <end position="516"/>
    </location>
</feature>
<feature type="binding site" evidence="4">
    <location>
        <position position="333"/>
    </location>
    <ligand>
        <name>NAD(+)</name>
        <dbReference type="ChEBI" id="CHEBI:57540"/>
    </ligand>
</feature>